<comment type="caution">
    <text evidence="1">The sequence shown here is derived from an EMBL/GenBank/DDBJ whole genome shotgun (WGS) entry which is preliminary data.</text>
</comment>
<dbReference type="AlphaFoldDB" id="A0A736UCY6"/>
<sequence>MELNFRRESVIGLGDAIENSPESYSSIYKAKQRINIDLFAFNVRVMRPHLNLWLNEKIQ</sequence>
<protein>
    <submittedName>
        <fullName evidence="1">Uncharacterized protein</fullName>
    </submittedName>
</protein>
<reference evidence="1" key="2">
    <citation type="submission" date="2018-07" db="EMBL/GenBank/DDBJ databases">
        <authorList>
            <consortium name="NCBI Pathogen Detection Project"/>
        </authorList>
    </citation>
    <scope>NUCLEOTIDE SEQUENCE</scope>
    <source>
        <strain evidence="1">13-4047</strain>
    </source>
</reference>
<proteinExistence type="predicted"/>
<evidence type="ECO:0000313" key="1">
    <source>
        <dbReference type="EMBL" id="HAE7703613.1"/>
    </source>
</evidence>
<accession>A0A736UCY6</accession>
<organism evidence="1">
    <name type="scientific">Salmonella enterica subsp. enterica serovar Javiana</name>
    <dbReference type="NCBI Taxonomy" id="363569"/>
    <lineage>
        <taxon>Bacteria</taxon>
        <taxon>Pseudomonadati</taxon>
        <taxon>Pseudomonadota</taxon>
        <taxon>Gammaproteobacteria</taxon>
        <taxon>Enterobacterales</taxon>
        <taxon>Enterobacteriaceae</taxon>
        <taxon>Salmonella</taxon>
    </lineage>
</organism>
<dbReference type="EMBL" id="DAASZT010000002">
    <property type="protein sequence ID" value="HAE7703613.1"/>
    <property type="molecule type" value="Genomic_DNA"/>
</dbReference>
<name>A0A736UCY6_SALET</name>
<gene>
    <name evidence="1" type="ORF">G4P47_002572</name>
</gene>
<reference evidence="1" key="1">
    <citation type="journal article" date="2018" name="Genome Biol.">
        <title>SKESA: strategic k-mer extension for scrupulous assemblies.</title>
        <authorList>
            <person name="Souvorov A."/>
            <person name="Agarwala R."/>
            <person name="Lipman D.J."/>
        </authorList>
    </citation>
    <scope>NUCLEOTIDE SEQUENCE</scope>
    <source>
        <strain evidence="1">13-4047</strain>
    </source>
</reference>